<feature type="region of interest" description="Disordered" evidence="1">
    <location>
        <begin position="73"/>
        <end position="103"/>
    </location>
</feature>
<evidence type="ECO:0008006" key="4">
    <source>
        <dbReference type="Google" id="ProtNLM"/>
    </source>
</evidence>
<dbReference type="AlphaFoldDB" id="A0A502HLK6"/>
<gene>
    <name evidence="2" type="ORF">EAH78_23995</name>
</gene>
<proteinExistence type="predicted"/>
<sequence>MLNRPDKDALRAMLESQVQEKLQHDPDAVTTYAAQPEPERKPYTSKPTVQDKAFHRELDQMRADAEAGVIHKPLSDTTEDGKPSLALDDYPGLKEAGSASNQW</sequence>
<protein>
    <recommendedName>
        <fullName evidence="4">Beta-ketoadipyl CoA thiolase</fullName>
    </recommendedName>
</protein>
<organism evidence="2 3">
    <name type="scientific">Pseudomonas arsenicoxydans</name>
    <dbReference type="NCBI Taxonomy" id="702115"/>
    <lineage>
        <taxon>Bacteria</taxon>
        <taxon>Pseudomonadati</taxon>
        <taxon>Pseudomonadota</taxon>
        <taxon>Gammaproteobacteria</taxon>
        <taxon>Pseudomonadales</taxon>
        <taxon>Pseudomonadaceae</taxon>
        <taxon>Pseudomonas</taxon>
    </lineage>
</organism>
<name>A0A502HLK6_9PSED</name>
<accession>A0A502HLK6</accession>
<evidence type="ECO:0000313" key="3">
    <source>
        <dbReference type="Proteomes" id="UP000317933"/>
    </source>
</evidence>
<comment type="caution">
    <text evidence="2">The sequence shown here is derived from an EMBL/GenBank/DDBJ whole genome shotgun (WGS) entry which is preliminary data.</text>
</comment>
<dbReference type="Proteomes" id="UP000317933">
    <property type="component" value="Unassembled WGS sequence"/>
</dbReference>
<dbReference type="EMBL" id="RCZE01000012">
    <property type="protein sequence ID" value="TPG74625.1"/>
    <property type="molecule type" value="Genomic_DNA"/>
</dbReference>
<reference evidence="2 3" key="1">
    <citation type="journal article" date="2019" name="Environ. Microbiol.">
        <title>Species interactions and distinct microbial communities in high Arctic permafrost affected cryosols are associated with the CH4 and CO2 gas fluxes.</title>
        <authorList>
            <person name="Altshuler I."/>
            <person name="Hamel J."/>
            <person name="Turney S."/>
            <person name="Magnuson E."/>
            <person name="Levesque R."/>
            <person name="Greer C."/>
            <person name="Whyte L.G."/>
        </authorList>
    </citation>
    <scope>NUCLEOTIDE SEQUENCE [LARGE SCALE GENOMIC DNA]</scope>
    <source>
        <strain evidence="2 3">E3</strain>
    </source>
</reference>
<evidence type="ECO:0000313" key="2">
    <source>
        <dbReference type="EMBL" id="TPG74625.1"/>
    </source>
</evidence>
<evidence type="ECO:0000256" key="1">
    <source>
        <dbReference type="SAM" id="MobiDB-lite"/>
    </source>
</evidence>
<dbReference type="RefSeq" id="WP_140669726.1">
    <property type="nucleotide sequence ID" value="NZ_RCZE01000012.1"/>
</dbReference>